<reference evidence="2" key="1">
    <citation type="submission" date="2013-09" db="EMBL/GenBank/DDBJ databases">
        <title>Corchorus olitorius genome sequencing.</title>
        <authorList>
            <person name="Alam M."/>
            <person name="Haque M.S."/>
            <person name="Islam M.S."/>
            <person name="Emdad E.M."/>
            <person name="Islam M.M."/>
            <person name="Ahmed B."/>
            <person name="Halim A."/>
            <person name="Hossen Q.M.M."/>
            <person name="Hossain M.Z."/>
            <person name="Ahmed R."/>
            <person name="Khan M.M."/>
            <person name="Islam R."/>
            <person name="Rashid M.M."/>
            <person name="Khan S.A."/>
            <person name="Rahman M.S."/>
            <person name="Alam M."/>
            <person name="Yahiya A.S."/>
            <person name="Khan M.S."/>
            <person name="Azam M.S."/>
            <person name="Haque T."/>
            <person name="Lashkar M.Z.H."/>
            <person name="Akhand A.I."/>
            <person name="Morshed G."/>
            <person name="Roy S."/>
            <person name="Uddin K.S."/>
            <person name="Rabeya T."/>
            <person name="Hossain A.S."/>
            <person name="Chowdhury A."/>
            <person name="Snigdha A.R."/>
            <person name="Mortoza M.S."/>
            <person name="Matin S.A."/>
            <person name="Hoque S.M.E."/>
            <person name="Islam M.K."/>
            <person name="Roy D.K."/>
            <person name="Haider R."/>
            <person name="Moosa M.M."/>
            <person name="Elias S.M."/>
            <person name="Hasan A.M."/>
            <person name="Jahan S."/>
            <person name="Shafiuddin M."/>
            <person name="Mahmood N."/>
            <person name="Shommy N.S."/>
        </authorList>
    </citation>
    <scope>NUCLEOTIDE SEQUENCE [LARGE SCALE GENOMIC DNA]</scope>
    <source>
        <strain evidence="2">cv. O-4</strain>
    </source>
</reference>
<dbReference type="AlphaFoldDB" id="A0A1R3L0B8"/>
<gene>
    <name evidence="1" type="ORF">COLO4_02779</name>
</gene>
<comment type="caution">
    <text evidence="1">The sequence shown here is derived from an EMBL/GenBank/DDBJ whole genome shotgun (WGS) entry which is preliminary data.</text>
</comment>
<sequence>MKPGVSPCCFFSGSATNAVQGNLQCLEPVKPVPNLFPSLDPAKPAVRSNRGSGLEFFAIGSVNGVRASSGELIVDERERCFCIETFLEIGVREGFRMGGAP</sequence>
<proteinExistence type="predicted"/>
<evidence type="ECO:0000313" key="2">
    <source>
        <dbReference type="Proteomes" id="UP000187203"/>
    </source>
</evidence>
<accession>A0A1R3L0B8</accession>
<evidence type="ECO:0000313" key="1">
    <source>
        <dbReference type="EMBL" id="OMP12771.1"/>
    </source>
</evidence>
<protein>
    <submittedName>
        <fullName evidence="1">Uncharacterized protein</fullName>
    </submittedName>
</protein>
<dbReference type="Proteomes" id="UP000187203">
    <property type="component" value="Unassembled WGS sequence"/>
</dbReference>
<keyword evidence="2" id="KW-1185">Reference proteome</keyword>
<dbReference type="EMBL" id="AWUE01006622">
    <property type="protein sequence ID" value="OMP12771.1"/>
    <property type="molecule type" value="Genomic_DNA"/>
</dbReference>
<organism evidence="1 2">
    <name type="scientific">Corchorus olitorius</name>
    <dbReference type="NCBI Taxonomy" id="93759"/>
    <lineage>
        <taxon>Eukaryota</taxon>
        <taxon>Viridiplantae</taxon>
        <taxon>Streptophyta</taxon>
        <taxon>Embryophyta</taxon>
        <taxon>Tracheophyta</taxon>
        <taxon>Spermatophyta</taxon>
        <taxon>Magnoliopsida</taxon>
        <taxon>eudicotyledons</taxon>
        <taxon>Gunneridae</taxon>
        <taxon>Pentapetalae</taxon>
        <taxon>rosids</taxon>
        <taxon>malvids</taxon>
        <taxon>Malvales</taxon>
        <taxon>Malvaceae</taxon>
        <taxon>Grewioideae</taxon>
        <taxon>Apeibeae</taxon>
        <taxon>Corchorus</taxon>
    </lineage>
</organism>
<name>A0A1R3L0B8_9ROSI</name>